<dbReference type="EMBL" id="BNEK01000001">
    <property type="protein sequence ID" value="GHJ25574.1"/>
    <property type="molecule type" value="Genomic_DNA"/>
</dbReference>
<dbReference type="InterPro" id="IPR007260">
    <property type="entry name" value="NanE"/>
</dbReference>
<comment type="catalytic activity">
    <reaction evidence="1">
        <text>an N-acyl-D-glucosamine 6-phosphate = an N-acyl-D-mannosamine 6-phosphate</text>
        <dbReference type="Rhea" id="RHEA:23932"/>
        <dbReference type="ChEBI" id="CHEBI:57599"/>
        <dbReference type="ChEBI" id="CHEBI:57666"/>
        <dbReference type="EC" id="5.1.3.9"/>
    </reaction>
</comment>
<dbReference type="SUPFAM" id="SSF51366">
    <property type="entry name" value="Ribulose-phoshate binding barrel"/>
    <property type="match status" value="1"/>
</dbReference>
<evidence type="ECO:0000313" key="8">
    <source>
        <dbReference type="Proteomes" id="UP001054854"/>
    </source>
</evidence>
<dbReference type="Proteomes" id="UP001054854">
    <property type="component" value="Unassembled WGS sequence"/>
</dbReference>
<reference evidence="7" key="1">
    <citation type="submission" date="2024-05" db="EMBL/GenBank/DDBJ databases">
        <title>Whole genome shotgun sequence of Streptomyces hygroscopicus NBRC 113678.</title>
        <authorList>
            <person name="Komaki H."/>
            <person name="Tamura T."/>
        </authorList>
    </citation>
    <scope>NUCLEOTIDE SEQUENCE</scope>
    <source>
        <strain evidence="7">N11-34</strain>
    </source>
</reference>
<evidence type="ECO:0000313" key="7">
    <source>
        <dbReference type="EMBL" id="GHJ25574.1"/>
    </source>
</evidence>
<proteinExistence type="inferred from homology"/>
<dbReference type="InterPro" id="IPR011060">
    <property type="entry name" value="RibuloseP-bd_barrel"/>
</dbReference>
<comment type="caution">
    <text evidence="7">The sequence shown here is derived from an EMBL/GenBank/DDBJ whole genome shotgun (WGS) entry which is preliminary data.</text>
</comment>
<accession>A0ABQ3TQF7</accession>
<evidence type="ECO:0000256" key="4">
    <source>
        <dbReference type="ARBA" id="ARBA00007439"/>
    </source>
</evidence>
<dbReference type="InterPro" id="IPR013785">
    <property type="entry name" value="Aldolase_TIM"/>
</dbReference>
<keyword evidence="8" id="KW-1185">Reference proteome</keyword>
<dbReference type="Gene3D" id="3.20.20.70">
    <property type="entry name" value="Aldolase class I"/>
    <property type="match status" value="1"/>
</dbReference>
<comment type="similarity">
    <text evidence="4">Belongs to the NanE family.</text>
</comment>
<comment type="function">
    <text evidence="2">Converts N-acetylmannosamine-6-phosphate (ManNAc-6-P) to N-acetylglucosamine-6-phosphate (GlcNAc-6-P).</text>
</comment>
<evidence type="ECO:0000256" key="1">
    <source>
        <dbReference type="ARBA" id="ARBA00000056"/>
    </source>
</evidence>
<evidence type="ECO:0000256" key="3">
    <source>
        <dbReference type="ARBA" id="ARBA00005081"/>
    </source>
</evidence>
<gene>
    <name evidence="7" type="ORF">TPA0910_00070</name>
</gene>
<comment type="pathway">
    <text evidence="3">Amino-sugar metabolism; N-acetylneuraminate degradation; D-fructose 6-phosphate from N-acetylneuraminate: step 3/5.</text>
</comment>
<evidence type="ECO:0000256" key="2">
    <source>
        <dbReference type="ARBA" id="ARBA00002147"/>
    </source>
</evidence>
<dbReference type="Pfam" id="PF04131">
    <property type="entry name" value="NanE"/>
    <property type="match status" value="1"/>
</dbReference>
<protein>
    <recommendedName>
        <fullName evidence="5">N-acylglucosamine-6-phosphate 2-epimerase</fullName>
        <ecNumber evidence="5">5.1.3.9</ecNumber>
    </recommendedName>
</protein>
<dbReference type="EC" id="5.1.3.9" evidence="5"/>
<evidence type="ECO:0000256" key="6">
    <source>
        <dbReference type="ARBA" id="ARBA00023277"/>
    </source>
</evidence>
<name>A0ABQ3TQF7_STRHY</name>
<evidence type="ECO:0000256" key="5">
    <source>
        <dbReference type="ARBA" id="ARBA00013180"/>
    </source>
</evidence>
<sequence>MADVSTADEGVAAAELGADLISTTLSGYTPYSRQQSGPTWP</sequence>
<organism evidence="7 8">
    <name type="scientific">Streptomyces hygroscopicus</name>
    <dbReference type="NCBI Taxonomy" id="1912"/>
    <lineage>
        <taxon>Bacteria</taxon>
        <taxon>Bacillati</taxon>
        <taxon>Actinomycetota</taxon>
        <taxon>Actinomycetes</taxon>
        <taxon>Kitasatosporales</taxon>
        <taxon>Streptomycetaceae</taxon>
        <taxon>Streptomyces</taxon>
        <taxon>Streptomyces violaceusniger group</taxon>
    </lineage>
</organism>
<keyword evidence="6" id="KW-0119">Carbohydrate metabolism</keyword>